<evidence type="ECO:0000313" key="1">
    <source>
        <dbReference type="EMBL" id="TWT75030.1"/>
    </source>
</evidence>
<dbReference type="Proteomes" id="UP000318053">
    <property type="component" value="Unassembled WGS sequence"/>
</dbReference>
<reference evidence="1 2" key="1">
    <citation type="submission" date="2019-02" db="EMBL/GenBank/DDBJ databases">
        <title>Deep-cultivation of Planctomycetes and their phenomic and genomic characterization uncovers novel biology.</title>
        <authorList>
            <person name="Wiegand S."/>
            <person name="Jogler M."/>
            <person name="Boedeker C."/>
            <person name="Pinto D."/>
            <person name="Vollmers J."/>
            <person name="Rivas-Marin E."/>
            <person name="Kohn T."/>
            <person name="Peeters S.H."/>
            <person name="Heuer A."/>
            <person name="Rast P."/>
            <person name="Oberbeckmann S."/>
            <person name="Bunk B."/>
            <person name="Jeske O."/>
            <person name="Meyerdierks A."/>
            <person name="Storesund J.E."/>
            <person name="Kallscheuer N."/>
            <person name="Luecker S."/>
            <person name="Lage O.M."/>
            <person name="Pohl T."/>
            <person name="Merkel B.J."/>
            <person name="Hornburger P."/>
            <person name="Mueller R.-W."/>
            <person name="Bruemmer F."/>
            <person name="Labrenz M."/>
            <person name="Spormann A.M."/>
            <person name="Op Den Camp H."/>
            <person name="Overmann J."/>
            <person name="Amann R."/>
            <person name="Jetten M.S.M."/>
            <person name="Mascher T."/>
            <person name="Medema M.H."/>
            <person name="Devos D.P."/>
            <person name="Kaster A.-K."/>
            <person name="Ovreas L."/>
            <person name="Rohde M."/>
            <person name="Galperin M.Y."/>
            <person name="Jogler C."/>
        </authorList>
    </citation>
    <scope>NUCLEOTIDE SEQUENCE [LARGE SCALE GENOMIC DNA]</scope>
    <source>
        <strain evidence="1 2">CA85</strain>
    </source>
</reference>
<dbReference type="AlphaFoldDB" id="A0A5C5YJH4"/>
<proteinExistence type="predicted"/>
<gene>
    <name evidence="1" type="ORF">CA85_03180</name>
</gene>
<evidence type="ECO:0000313" key="2">
    <source>
        <dbReference type="Proteomes" id="UP000318053"/>
    </source>
</evidence>
<sequence length="48" mass="5365">MTNAQSTQVDRLVGSFGQFEQRVGPVPPAVPWVRIDRRAIARLGDICR</sequence>
<accession>A0A5C5YJH4</accession>
<comment type="caution">
    <text evidence="1">The sequence shown here is derived from an EMBL/GenBank/DDBJ whole genome shotgun (WGS) entry which is preliminary data.</text>
</comment>
<protein>
    <submittedName>
        <fullName evidence="1">Uncharacterized protein</fullName>
    </submittedName>
</protein>
<dbReference type="EMBL" id="SJPK01000001">
    <property type="protein sequence ID" value="TWT75030.1"/>
    <property type="molecule type" value="Genomic_DNA"/>
</dbReference>
<keyword evidence="2" id="KW-1185">Reference proteome</keyword>
<name>A0A5C5YJH4_9BACT</name>
<organism evidence="1 2">
    <name type="scientific">Allorhodopirellula solitaria</name>
    <dbReference type="NCBI Taxonomy" id="2527987"/>
    <lineage>
        <taxon>Bacteria</taxon>
        <taxon>Pseudomonadati</taxon>
        <taxon>Planctomycetota</taxon>
        <taxon>Planctomycetia</taxon>
        <taxon>Pirellulales</taxon>
        <taxon>Pirellulaceae</taxon>
        <taxon>Allorhodopirellula</taxon>
    </lineage>
</organism>